<organism evidence="7 8">
    <name type="scientific">Phytophthora boehmeriae</name>
    <dbReference type="NCBI Taxonomy" id="109152"/>
    <lineage>
        <taxon>Eukaryota</taxon>
        <taxon>Sar</taxon>
        <taxon>Stramenopiles</taxon>
        <taxon>Oomycota</taxon>
        <taxon>Peronosporomycetes</taxon>
        <taxon>Peronosporales</taxon>
        <taxon>Peronosporaceae</taxon>
        <taxon>Phytophthora</taxon>
    </lineage>
</organism>
<reference evidence="7" key="1">
    <citation type="submission" date="2021-02" db="EMBL/GenBank/DDBJ databases">
        <authorList>
            <person name="Palmer J.M."/>
        </authorList>
    </citation>
    <scope>NUCLEOTIDE SEQUENCE</scope>
    <source>
        <strain evidence="7">SCRP23</strain>
    </source>
</reference>
<evidence type="ECO:0000256" key="3">
    <source>
        <dbReference type="ARBA" id="ARBA00022737"/>
    </source>
</evidence>
<dbReference type="InterPro" id="IPR050391">
    <property type="entry name" value="Mito_Metabolite_Transporter"/>
</dbReference>
<dbReference type="AlphaFoldDB" id="A0A8T1X9S6"/>
<keyword evidence="4" id="KW-1133">Transmembrane helix</keyword>
<gene>
    <name evidence="7" type="ORF">PHYBOEH_006709</name>
</gene>
<keyword evidence="3" id="KW-0677">Repeat</keyword>
<keyword evidence="2 6" id="KW-0813">Transport</keyword>
<evidence type="ECO:0000313" key="8">
    <source>
        <dbReference type="Proteomes" id="UP000693981"/>
    </source>
</evidence>
<feature type="repeat" description="Solcar" evidence="5">
    <location>
        <begin position="2"/>
        <end position="84"/>
    </location>
</feature>
<dbReference type="InterPro" id="IPR018108">
    <property type="entry name" value="MCP_transmembrane"/>
</dbReference>
<dbReference type="GO" id="GO:0016020">
    <property type="term" value="C:membrane"/>
    <property type="evidence" value="ECO:0007669"/>
    <property type="project" value="UniProtKB-UniRule"/>
</dbReference>
<evidence type="ECO:0000256" key="2">
    <source>
        <dbReference type="ARBA" id="ARBA00022448"/>
    </source>
</evidence>
<evidence type="ECO:0008006" key="9">
    <source>
        <dbReference type="Google" id="ProtNLM"/>
    </source>
</evidence>
<comment type="caution">
    <text evidence="7">The sequence shown here is derived from an EMBL/GenBank/DDBJ whole genome shotgun (WGS) entry which is preliminary data.</text>
</comment>
<dbReference type="PANTHER" id="PTHR45618">
    <property type="entry name" value="MITOCHONDRIAL DICARBOXYLATE CARRIER-RELATED"/>
    <property type="match status" value="1"/>
</dbReference>
<evidence type="ECO:0000256" key="6">
    <source>
        <dbReference type="RuleBase" id="RU000488"/>
    </source>
</evidence>
<evidence type="ECO:0000256" key="5">
    <source>
        <dbReference type="PROSITE-ProRule" id="PRU00282"/>
    </source>
</evidence>
<keyword evidence="5 6" id="KW-0812">Transmembrane</keyword>
<dbReference type="EMBL" id="JAGDFL010000036">
    <property type="protein sequence ID" value="KAG7400170.1"/>
    <property type="molecule type" value="Genomic_DNA"/>
</dbReference>
<evidence type="ECO:0000256" key="1">
    <source>
        <dbReference type="ARBA" id="ARBA00006375"/>
    </source>
</evidence>
<evidence type="ECO:0000313" key="7">
    <source>
        <dbReference type="EMBL" id="KAG7400170.1"/>
    </source>
</evidence>
<dbReference type="Proteomes" id="UP000693981">
    <property type="component" value="Unassembled WGS sequence"/>
</dbReference>
<dbReference type="Pfam" id="PF00153">
    <property type="entry name" value="Mito_carr"/>
    <property type="match status" value="1"/>
</dbReference>
<protein>
    <recommendedName>
        <fullName evidence="9">Mitochondrial Carrier (MC) Family</fullName>
    </recommendedName>
</protein>
<accession>A0A8T1X9S6</accession>
<evidence type="ECO:0000256" key="4">
    <source>
        <dbReference type="ARBA" id="ARBA00022989"/>
    </source>
</evidence>
<dbReference type="OrthoDB" id="193856at2759"/>
<comment type="similarity">
    <text evidence="1 6">Belongs to the mitochondrial carrier (TC 2.A.29) family.</text>
</comment>
<dbReference type="PROSITE" id="PS50920">
    <property type="entry name" value="SOLCAR"/>
    <property type="match status" value="1"/>
</dbReference>
<keyword evidence="5" id="KW-0472">Membrane</keyword>
<name>A0A8T1X9S6_9STRA</name>
<keyword evidence="8" id="KW-1185">Reference proteome</keyword>
<proteinExistence type="inferred from homology"/>
<sequence length="123" mass="13279">MNDTLQTVLATTCYAYVGLPLDIVKLRMQTQGREGSYKGVLDGLRRIAKEEGLRGLGRGGTPGLASSMLHHPVTTAASGATKKALLFLQLQKQDDEFSLQSAVEMSIAQIVVSTSIVARYIVR</sequence>